<protein>
    <submittedName>
        <fullName evidence="8">DNRLRE domain-containing protein</fullName>
    </submittedName>
</protein>
<feature type="compositionally biased region" description="Gly residues" evidence="4">
    <location>
        <begin position="441"/>
        <end position="461"/>
    </location>
</feature>
<feature type="signal peptide" evidence="5">
    <location>
        <begin position="1"/>
        <end position="22"/>
    </location>
</feature>
<dbReference type="SUPFAM" id="SSF56300">
    <property type="entry name" value="Metallo-dependent phosphatases"/>
    <property type="match status" value="1"/>
</dbReference>
<dbReference type="PANTHER" id="PTHR45867:SF3">
    <property type="entry name" value="ACID PHOSPHATASE TYPE 7"/>
    <property type="match status" value="1"/>
</dbReference>
<name>A0ABW1YJQ6_9GAMM</name>
<comment type="subcellular location">
    <subcellularLocation>
        <location evidence="1">Secreted</location>
    </subcellularLocation>
</comment>
<dbReference type="InterPro" id="IPR055372">
    <property type="entry name" value="CBM96"/>
</dbReference>
<evidence type="ECO:0000259" key="6">
    <source>
        <dbReference type="Pfam" id="PF16656"/>
    </source>
</evidence>
<gene>
    <name evidence="8" type="ORF">ACFQBM_06845</name>
</gene>
<evidence type="ECO:0000256" key="1">
    <source>
        <dbReference type="ARBA" id="ARBA00004613"/>
    </source>
</evidence>
<feature type="region of interest" description="Disordered" evidence="4">
    <location>
        <begin position="437"/>
        <end position="461"/>
    </location>
</feature>
<dbReference type="InterPro" id="IPR015914">
    <property type="entry name" value="PAPs_N"/>
</dbReference>
<feature type="domain" description="Purple acid phosphatase N-terminal" evidence="6">
    <location>
        <begin position="26"/>
        <end position="114"/>
    </location>
</feature>
<reference evidence="9" key="1">
    <citation type="journal article" date="2019" name="Int. J. Syst. Evol. Microbiol.">
        <title>The Global Catalogue of Microorganisms (GCM) 10K type strain sequencing project: providing services to taxonomists for standard genome sequencing and annotation.</title>
        <authorList>
            <consortium name="The Broad Institute Genomics Platform"/>
            <consortium name="The Broad Institute Genome Sequencing Center for Infectious Disease"/>
            <person name="Wu L."/>
            <person name="Ma J."/>
        </authorList>
    </citation>
    <scope>NUCLEOTIDE SEQUENCE [LARGE SCALE GENOMIC DNA]</scope>
    <source>
        <strain evidence="9">CGMCC 1.13718</strain>
    </source>
</reference>
<keyword evidence="3 5" id="KW-0732">Signal</keyword>
<proteinExistence type="predicted"/>
<feature type="compositionally biased region" description="Gly residues" evidence="4">
    <location>
        <begin position="641"/>
        <end position="651"/>
    </location>
</feature>
<dbReference type="Pfam" id="PF24517">
    <property type="entry name" value="CBM96"/>
    <property type="match status" value="2"/>
</dbReference>
<evidence type="ECO:0000256" key="2">
    <source>
        <dbReference type="ARBA" id="ARBA00022525"/>
    </source>
</evidence>
<evidence type="ECO:0000256" key="3">
    <source>
        <dbReference type="ARBA" id="ARBA00022729"/>
    </source>
</evidence>
<evidence type="ECO:0000256" key="5">
    <source>
        <dbReference type="SAM" id="SignalP"/>
    </source>
</evidence>
<feature type="domain" description="Carbohydrate-binding module family 96" evidence="7">
    <location>
        <begin position="466"/>
        <end position="624"/>
    </location>
</feature>
<organism evidence="8 9">
    <name type="scientific">Microbulbifer taiwanensis</name>
    <dbReference type="NCBI Taxonomy" id="986746"/>
    <lineage>
        <taxon>Bacteria</taxon>
        <taxon>Pseudomonadati</taxon>
        <taxon>Pseudomonadota</taxon>
        <taxon>Gammaproteobacteria</taxon>
        <taxon>Cellvibrionales</taxon>
        <taxon>Microbulbiferaceae</taxon>
        <taxon>Microbulbifer</taxon>
    </lineage>
</organism>
<dbReference type="Gene3D" id="3.60.21.10">
    <property type="match status" value="1"/>
</dbReference>
<evidence type="ECO:0000313" key="9">
    <source>
        <dbReference type="Proteomes" id="UP001596425"/>
    </source>
</evidence>
<dbReference type="Proteomes" id="UP001596425">
    <property type="component" value="Unassembled WGS sequence"/>
</dbReference>
<keyword evidence="9" id="KW-1185">Reference proteome</keyword>
<feature type="compositionally biased region" description="Low complexity" evidence="4">
    <location>
        <begin position="629"/>
        <end position="640"/>
    </location>
</feature>
<evidence type="ECO:0000313" key="8">
    <source>
        <dbReference type="EMBL" id="MFC6632986.1"/>
    </source>
</evidence>
<feature type="domain" description="Carbohydrate-binding module family 96" evidence="7">
    <location>
        <begin position="655"/>
        <end position="813"/>
    </location>
</feature>
<evidence type="ECO:0000259" key="7">
    <source>
        <dbReference type="Pfam" id="PF24517"/>
    </source>
</evidence>
<dbReference type="Gene3D" id="2.60.40.380">
    <property type="entry name" value="Purple acid phosphatase-like, N-terminal"/>
    <property type="match status" value="1"/>
</dbReference>
<feature type="region of interest" description="Disordered" evidence="4">
    <location>
        <begin position="626"/>
        <end position="655"/>
    </location>
</feature>
<evidence type="ECO:0000256" key="4">
    <source>
        <dbReference type="SAM" id="MobiDB-lite"/>
    </source>
</evidence>
<dbReference type="Pfam" id="PF16656">
    <property type="entry name" value="Pur_ac_phosph_N"/>
    <property type="match status" value="1"/>
</dbReference>
<dbReference type="RefSeq" id="WP_193189533.1">
    <property type="nucleotide sequence ID" value="NZ_JACZFR010000007.1"/>
</dbReference>
<accession>A0ABW1YJQ6</accession>
<sequence>MRRYLGSALLLPAVLIAADATAATKHYRLAWDSDGSSSAVIGFSPDGSSNNPYVNYGYSTDEGSWTAAQVDATETFDGSISSHFVRLEDLSPDSAVYFRVCDQDGCGERFWFRTAPANNDPFVVIAGGDTRTGHTTRRQGNQLLAKVRPLAVMHGGDFTNANSASEMREFLDDWTLTYSSDQIDGLSYQRIYPLIPTHGNHEDDNYSTVCQVFGVDFNGDGNCNPSDTYGAVQVSPLLRVYTLNSQFQSSGWSAYASSMNNWLESDLSASGSAASWRFAQYHKPMFPHYSGKSDNPTLFGWWAQPFYDYSMNLVVESDTHLTKLTEALLPSGNNFAATTAGGTIYVGEGSWGAPARSANDPKSWTIDLASIQQFKVIQVSADELVVRTAQFDSSAATLSREERENDPLLLPANVNWWSANGIGEAMTLTRNAAGRSVIGSSSGGSSSGGSSSGGSSSGGGSGELVSLVATDDVFISSRQSSGNYDGHDDGLLADGSDRTLGEIYTLIRFDLSELAECTSYSAATLELNVTDRSGNTYGIYLADSGWQEESASWNSVGGASVLGSRAATFVPSSTGIAQIDLLASGIIDSWLGGNNTGLVIASEGGSNGVDMTSKETGLGPVIKVQTSCGSGSSSSSSSSGGSSGSGSGGGQSLSRAASDDAFVSSSQGSSNFDDHGDGLLADGSDSAYGQMYTLIKFDLADLDSCSGIDDATLELNVTNYSFSSYGVYRAASDWQEDSATWNSIGGSNILGSQAATFTPSSTGNWQIDLQASGIVDSWLSGVNTGLVIASEGGSDGVDMTSRETGQGPLLSLTCN</sequence>
<dbReference type="PANTHER" id="PTHR45867">
    <property type="entry name" value="PURPLE ACID PHOSPHATASE"/>
    <property type="match status" value="1"/>
</dbReference>
<keyword evidence="2" id="KW-0964">Secreted</keyword>
<dbReference type="SUPFAM" id="SSF49363">
    <property type="entry name" value="Purple acid phosphatase, N-terminal domain"/>
    <property type="match status" value="1"/>
</dbReference>
<dbReference type="InterPro" id="IPR029052">
    <property type="entry name" value="Metallo-depent_PP-like"/>
</dbReference>
<dbReference type="EMBL" id="JBHSVR010000001">
    <property type="protein sequence ID" value="MFC6632986.1"/>
    <property type="molecule type" value="Genomic_DNA"/>
</dbReference>
<feature type="chain" id="PRO_5046872180" evidence="5">
    <location>
        <begin position="23"/>
        <end position="815"/>
    </location>
</feature>
<comment type="caution">
    <text evidence="8">The sequence shown here is derived from an EMBL/GenBank/DDBJ whole genome shotgun (WGS) entry which is preliminary data.</text>
</comment>
<dbReference type="InterPro" id="IPR008963">
    <property type="entry name" value="Purple_acid_Pase-like_N"/>
</dbReference>
<dbReference type="NCBIfam" id="NF033679">
    <property type="entry name" value="DNRLRE_dom"/>
    <property type="match status" value="2"/>
</dbReference>